<reference evidence="8" key="2">
    <citation type="submission" date="2016-05" db="EMBL/GenBank/DDBJ databases">
        <title>Comparative analysis highlights variable genome content of wheat rusts and divergence of the mating loci.</title>
        <authorList>
            <person name="Cuomo C.A."/>
            <person name="Bakkeren G."/>
            <person name="Szabo L."/>
            <person name="Khalil H."/>
            <person name="Joly D."/>
            <person name="Goldberg J."/>
            <person name="Young S."/>
            <person name="Zeng Q."/>
            <person name="Fellers J."/>
        </authorList>
    </citation>
    <scope>NUCLEOTIDE SEQUENCE [LARGE SCALE GENOMIC DNA]</scope>
    <source>
        <strain evidence="8">1-1 BBBD Race 1</strain>
    </source>
</reference>
<dbReference type="PROSITE" id="PS50011">
    <property type="entry name" value="PROTEIN_KINASE_DOM"/>
    <property type="match status" value="1"/>
</dbReference>
<dbReference type="GO" id="GO:0005524">
    <property type="term" value="F:ATP binding"/>
    <property type="evidence" value="ECO:0007669"/>
    <property type="project" value="UniProtKB-KW"/>
</dbReference>
<dbReference type="AlphaFoldDB" id="A0A180GMJ5"/>
<keyword evidence="3" id="KW-0547">Nucleotide-binding</keyword>
<dbReference type="OrthoDB" id="2501594at2759"/>
<accession>A0A180GMJ5</accession>
<reference evidence="9 10" key="3">
    <citation type="journal article" date="2017" name="G3 (Bethesda)">
        <title>Comparative analysis highlights variable genome content of wheat rusts and divergence of the mating loci.</title>
        <authorList>
            <person name="Cuomo C.A."/>
            <person name="Bakkeren G."/>
            <person name="Khalil H.B."/>
            <person name="Panwar V."/>
            <person name="Joly D."/>
            <person name="Linning R."/>
            <person name="Sakthikumar S."/>
            <person name="Song X."/>
            <person name="Adiconis X."/>
            <person name="Fan L."/>
            <person name="Goldberg J.M."/>
            <person name="Levin J.Z."/>
            <person name="Young S."/>
            <person name="Zeng Q."/>
            <person name="Anikster Y."/>
            <person name="Bruce M."/>
            <person name="Wang M."/>
            <person name="Yin C."/>
            <person name="McCallum B."/>
            <person name="Szabo L.J."/>
            <person name="Hulbert S."/>
            <person name="Chen X."/>
            <person name="Fellers J.P."/>
        </authorList>
    </citation>
    <scope>NUCLEOTIDE SEQUENCE</scope>
    <source>
        <strain evidence="9">isolate 1-1 / race 1 (BBBD)</strain>
        <strain evidence="10">Isolate 1-1 / race 1 (BBBD)</strain>
    </source>
</reference>
<evidence type="ECO:0000313" key="9">
    <source>
        <dbReference type="EnsemblFungi" id="PTTG_27209-t43_1-p1"/>
    </source>
</evidence>
<evidence type="ECO:0000256" key="4">
    <source>
        <dbReference type="ARBA" id="ARBA00022777"/>
    </source>
</evidence>
<evidence type="ECO:0000256" key="2">
    <source>
        <dbReference type="ARBA" id="ARBA00022679"/>
    </source>
</evidence>
<keyword evidence="2" id="KW-0808">Transferase</keyword>
<dbReference type="VEuPathDB" id="FungiDB:PTTG_27209"/>
<evidence type="ECO:0000256" key="5">
    <source>
        <dbReference type="ARBA" id="ARBA00022840"/>
    </source>
</evidence>
<keyword evidence="4" id="KW-0418">Kinase</keyword>
<feature type="region of interest" description="Disordered" evidence="6">
    <location>
        <begin position="220"/>
        <end position="265"/>
    </location>
</feature>
<dbReference type="GO" id="GO:0004674">
    <property type="term" value="F:protein serine/threonine kinase activity"/>
    <property type="evidence" value="ECO:0007669"/>
    <property type="project" value="UniProtKB-KW"/>
</dbReference>
<dbReference type="Gene3D" id="1.10.510.10">
    <property type="entry name" value="Transferase(Phosphotransferase) domain 1"/>
    <property type="match status" value="1"/>
</dbReference>
<keyword evidence="1" id="KW-0723">Serine/threonine-protein kinase</keyword>
<dbReference type="PANTHER" id="PTHR24350">
    <property type="entry name" value="SERINE/THREONINE-PROTEIN KINASE IAL-RELATED"/>
    <property type="match status" value="1"/>
</dbReference>
<proteinExistence type="predicted"/>
<name>A0A180GMJ5_PUCT1</name>
<evidence type="ECO:0000313" key="8">
    <source>
        <dbReference type="EMBL" id="OAV93754.1"/>
    </source>
</evidence>
<evidence type="ECO:0000313" key="10">
    <source>
        <dbReference type="Proteomes" id="UP000005240"/>
    </source>
</evidence>
<reference evidence="9" key="4">
    <citation type="submission" date="2025-05" db="UniProtKB">
        <authorList>
            <consortium name="EnsemblFungi"/>
        </authorList>
    </citation>
    <scope>IDENTIFICATION</scope>
    <source>
        <strain evidence="9">isolate 1-1 / race 1 (BBBD)</strain>
    </source>
</reference>
<evidence type="ECO:0000259" key="7">
    <source>
        <dbReference type="PROSITE" id="PS50011"/>
    </source>
</evidence>
<reference evidence="8" key="1">
    <citation type="submission" date="2009-11" db="EMBL/GenBank/DDBJ databases">
        <authorList>
            <consortium name="The Broad Institute Genome Sequencing Platform"/>
            <person name="Ward D."/>
            <person name="Feldgarden M."/>
            <person name="Earl A."/>
            <person name="Young S.K."/>
            <person name="Zeng Q."/>
            <person name="Koehrsen M."/>
            <person name="Alvarado L."/>
            <person name="Berlin A."/>
            <person name="Bochicchio J."/>
            <person name="Borenstein D."/>
            <person name="Chapman S.B."/>
            <person name="Chen Z."/>
            <person name="Engels R."/>
            <person name="Freedman E."/>
            <person name="Gellesch M."/>
            <person name="Goldberg J."/>
            <person name="Griggs A."/>
            <person name="Gujja S."/>
            <person name="Heilman E."/>
            <person name="Heiman D."/>
            <person name="Hepburn T."/>
            <person name="Howarth C."/>
            <person name="Jen D."/>
            <person name="Larson L."/>
            <person name="Lewis B."/>
            <person name="Mehta T."/>
            <person name="Park D."/>
            <person name="Pearson M."/>
            <person name="Roberts A."/>
            <person name="Saif S."/>
            <person name="Shea T."/>
            <person name="Shenoy N."/>
            <person name="Sisk P."/>
            <person name="Stolte C."/>
            <person name="Sykes S."/>
            <person name="Thomson T."/>
            <person name="Walk T."/>
            <person name="White J."/>
            <person name="Yandava C."/>
            <person name="Izard J."/>
            <person name="Baranova O.V."/>
            <person name="Blanton J.M."/>
            <person name="Tanner A.C."/>
            <person name="Dewhirst F.E."/>
            <person name="Haas B."/>
            <person name="Nusbaum C."/>
            <person name="Birren B."/>
        </authorList>
    </citation>
    <scope>NUCLEOTIDE SEQUENCE [LARGE SCALE GENOMIC DNA]</scope>
    <source>
        <strain evidence="8">1-1 BBBD Race 1</strain>
    </source>
</reference>
<evidence type="ECO:0000256" key="3">
    <source>
        <dbReference type="ARBA" id="ARBA00022741"/>
    </source>
</evidence>
<keyword evidence="10" id="KW-1185">Reference proteome</keyword>
<evidence type="ECO:0000256" key="6">
    <source>
        <dbReference type="SAM" id="MobiDB-lite"/>
    </source>
</evidence>
<dbReference type="STRING" id="630390.A0A180GMJ5"/>
<keyword evidence="5" id="KW-0067">ATP-binding</keyword>
<feature type="compositionally biased region" description="Pro residues" evidence="6">
    <location>
        <begin position="100"/>
        <end position="121"/>
    </location>
</feature>
<dbReference type="SUPFAM" id="SSF56112">
    <property type="entry name" value="Protein kinase-like (PK-like)"/>
    <property type="match status" value="1"/>
</dbReference>
<dbReference type="InterPro" id="IPR030616">
    <property type="entry name" value="Aur-like"/>
</dbReference>
<organism evidence="8">
    <name type="scientific">Puccinia triticina (isolate 1-1 / race 1 (BBBD))</name>
    <name type="common">Brown leaf rust fungus</name>
    <dbReference type="NCBI Taxonomy" id="630390"/>
    <lineage>
        <taxon>Eukaryota</taxon>
        <taxon>Fungi</taxon>
        <taxon>Dikarya</taxon>
        <taxon>Basidiomycota</taxon>
        <taxon>Pucciniomycotina</taxon>
        <taxon>Pucciniomycetes</taxon>
        <taxon>Pucciniales</taxon>
        <taxon>Pucciniaceae</taxon>
        <taxon>Puccinia</taxon>
    </lineage>
</organism>
<dbReference type="Proteomes" id="UP000005240">
    <property type="component" value="Unassembled WGS sequence"/>
</dbReference>
<protein>
    <submittedName>
        <fullName evidence="9">Protein kinase domain-containing protein</fullName>
    </submittedName>
</protein>
<feature type="compositionally biased region" description="Pro residues" evidence="6">
    <location>
        <begin position="130"/>
        <end position="150"/>
    </location>
</feature>
<dbReference type="InterPro" id="IPR011009">
    <property type="entry name" value="Kinase-like_dom_sf"/>
</dbReference>
<dbReference type="InterPro" id="IPR000719">
    <property type="entry name" value="Prot_kinase_dom"/>
</dbReference>
<feature type="domain" description="Protein kinase" evidence="7">
    <location>
        <begin position="1"/>
        <end position="93"/>
    </location>
</feature>
<dbReference type="EnsemblFungi" id="PTTG_27209-t43_1">
    <property type="protein sequence ID" value="PTTG_27209-t43_1-p1"/>
    <property type="gene ID" value="PTTG_27209"/>
</dbReference>
<feature type="region of interest" description="Disordered" evidence="6">
    <location>
        <begin position="97"/>
        <end position="155"/>
    </location>
</feature>
<evidence type="ECO:0000256" key="1">
    <source>
        <dbReference type="ARBA" id="ARBA00022527"/>
    </source>
</evidence>
<gene>
    <name evidence="8" type="ORF">PTTG_27209</name>
</gene>
<feature type="non-terminal residue" evidence="8">
    <location>
        <position position="1"/>
    </location>
</feature>
<sequence>AARESVQRHDARTTAASTRYSLGAVLYECLVGEPPFAGLAGDLAALLYSAVHRQPRIPKTVSPQAKNVLLLLLQKNPHTRLADLPSLFRLPWLATAHPRSPSPPSSTRPSAPPSSPPPRPGPRAGHPPGRRPPPPPSPPPTPPPPPPPPHPHIRSSAPRILRTAARPSAPIRFKALLAAGRSAGQTKTSSGVGPGCYPPASRGVSGKGWVEQSGMPRFCPGATLSPGPQLRATSSLPPSRAHPGAQRGPGLGRRGWGPSHSPLGSVAQLGKQTRLESEPHSVGLLQQSPFPRLRFSSSVVLPHPGNARQMGGTKNPLQFAKIHPFA</sequence>
<dbReference type="EMBL" id="ADAS02000047">
    <property type="protein sequence ID" value="OAV93754.1"/>
    <property type="molecule type" value="Genomic_DNA"/>
</dbReference>